<dbReference type="Proteomes" id="UP000184546">
    <property type="component" value="Unassembled WGS sequence"/>
</dbReference>
<keyword evidence="4" id="KW-1185">Reference proteome</keyword>
<dbReference type="OMA" id="GRYFQLK"/>
<feature type="transmembrane region" description="Helical" evidence="2">
    <location>
        <begin position="85"/>
        <end position="107"/>
    </location>
</feature>
<feature type="transmembrane region" description="Helical" evidence="2">
    <location>
        <begin position="55"/>
        <end position="73"/>
    </location>
</feature>
<dbReference type="GO" id="GO:0005619">
    <property type="term" value="C:ascospore wall"/>
    <property type="evidence" value="ECO:0007669"/>
    <property type="project" value="TreeGrafter"/>
</dbReference>
<dbReference type="OrthoDB" id="10012223at2759"/>
<dbReference type="PANTHER" id="PTHR34292:SF2">
    <property type="entry name" value="OUTER SPORE WALL PROTEIN LDS1"/>
    <property type="match status" value="1"/>
</dbReference>
<evidence type="ECO:0000313" key="4">
    <source>
        <dbReference type="Proteomes" id="UP000184546"/>
    </source>
</evidence>
<protein>
    <recommendedName>
        <fullName evidence="5">Outer spore wall protein RRT8</fullName>
    </recommendedName>
</protein>
<evidence type="ECO:0000256" key="1">
    <source>
        <dbReference type="SAM" id="MobiDB-lite"/>
    </source>
</evidence>
<organism evidence="3 4">
    <name type="scientific">Aspergillus aculeatus (strain ATCC 16872 / CBS 172.66 / WB 5094)</name>
    <dbReference type="NCBI Taxonomy" id="690307"/>
    <lineage>
        <taxon>Eukaryota</taxon>
        <taxon>Fungi</taxon>
        <taxon>Dikarya</taxon>
        <taxon>Ascomycota</taxon>
        <taxon>Pezizomycotina</taxon>
        <taxon>Eurotiomycetes</taxon>
        <taxon>Eurotiomycetidae</taxon>
        <taxon>Eurotiales</taxon>
        <taxon>Aspergillaceae</taxon>
        <taxon>Aspergillus</taxon>
        <taxon>Aspergillus subgen. Circumdati</taxon>
    </lineage>
</organism>
<accession>A0A1L9X3Z5</accession>
<dbReference type="GeneID" id="30976177"/>
<feature type="compositionally biased region" description="Low complexity" evidence="1">
    <location>
        <begin position="144"/>
        <end position="158"/>
    </location>
</feature>
<dbReference type="GO" id="GO:0005811">
    <property type="term" value="C:lipid droplet"/>
    <property type="evidence" value="ECO:0007669"/>
    <property type="project" value="TreeGrafter"/>
</dbReference>
<dbReference type="RefSeq" id="XP_020059516.1">
    <property type="nucleotide sequence ID" value="XM_020202363.1"/>
</dbReference>
<dbReference type="VEuPathDB" id="FungiDB:ASPACDRAFT_50556"/>
<dbReference type="PANTHER" id="PTHR34292">
    <property type="entry name" value="OUTER SPORE WALL PROTEIN LDS1"/>
    <property type="match status" value="1"/>
</dbReference>
<dbReference type="InterPro" id="IPR052786">
    <property type="entry name" value="Spore_wall_assembly"/>
</dbReference>
<keyword evidence="2" id="KW-0472">Membrane</keyword>
<keyword evidence="2" id="KW-1133">Transmembrane helix</keyword>
<name>A0A1L9X3Z5_ASPA1</name>
<feature type="transmembrane region" description="Helical" evidence="2">
    <location>
        <begin position="182"/>
        <end position="201"/>
    </location>
</feature>
<dbReference type="STRING" id="690307.A0A1L9X3Z5"/>
<evidence type="ECO:0000256" key="2">
    <source>
        <dbReference type="SAM" id="Phobius"/>
    </source>
</evidence>
<gene>
    <name evidence="3" type="ORF">ASPACDRAFT_50556</name>
</gene>
<dbReference type="GO" id="GO:0005628">
    <property type="term" value="C:prospore membrane"/>
    <property type="evidence" value="ECO:0007669"/>
    <property type="project" value="TreeGrafter"/>
</dbReference>
<evidence type="ECO:0008006" key="5">
    <source>
        <dbReference type="Google" id="ProtNLM"/>
    </source>
</evidence>
<feature type="transmembrane region" description="Helical" evidence="2">
    <location>
        <begin position="238"/>
        <end position="271"/>
    </location>
</feature>
<dbReference type="AlphaFoldDB" id="A0A1L9X3Z5"/>
<evidence type="ECO:0000313" key="3">
    <source>
        <dbReference type="EMBL" id="OJK03177.1"/>
    </source>
</evidence>
<sequence length="278" mass="30255">MSTLKETLINEIAHLRAIAEDLLFSGTYIYPIKGILYTLHHRSLWTPLLSRSTKTLALGLGITTTMFFFTYIPQVALLTFTAGPFLAPFSAALLVLSESSTITTYLARSFLLADAMTDTFDATLLERGEDALVARERAVAAPPSSSSSSSTSTGNTSGAHRLGTRLKHPIEKLSPQMLLRSLLYLPLNFVPVVGTIAYIYVQGKRVGPVAHARYFQLKGWGRKEREGWVGGDGRRGAYTAFGIAAFALEMIPFASIVMAFTNTVGAALWAADLEKATR</sequence>
<dbReference type="EMBL" id="KV878972">
    <property type="protein sequence ID" value="OJK03177.1"/>
    <property type="molecule type" value="Genomic_DNA"/>
</dbReference>
<feature type="region of interest" description="Disordered" evidence="1">
    <location>
        <begin position="139"/>
        <end position="161"/>
    </location>
</feature>
<keyword evidence="2" id="KW-0812">Transmembrane</keyword>
<proteinExistence type="predicted"/>
<reference evidence="4" key="1">
    <citation type="journal article" date="2017" name="Genome Biol.">
        <title>Comparative genomics reveals high biological diversity and specific adaptations in the industrially and medically important fungal genus Aspergillus.</title>
        <authorList>
            <person name="de Vries R.P."/>
            <person name="Riley R."/>
            <person name="Wiebenga A."/>
            <person name="Aguilar-Osorio G."/>
            <person name="Amillis S."/>
            <person name="Uchima C.A."/>
            <person name="Anderluh G."/>
            <person name="Asadollahi M."/>
            <person name="Askin M."/>
            <person name="Barry K."/>
            <person name="Battaglia E."/>
            <person name="Bayram O."/>
            <person name="Benocci T."/>
            <person name="Braus-Stromeyer S.A."/>
            <person name="Caldana C."/>
            <person name="Canovas D."/>
            <person name="Cerqueira G.C."/>
            <person name="Chen F."/>
            <person name="Chen W."/>
            <person name="Choi C."/>
            <person name="Clum A."/>
            <person name="Dos Santos R.A."/>
            <person name="Damasio A.R."/>
            <person name="Diallinas G."/>
            <person name="Emri T."/>
            <person name="Fekete E."/>
            <person name="Flipphi M."/>
            <person name="Freyberg S."/>
            <person name="Gallo A."/>
            <person name="Gournas C."/>
            <person name="Habgood R."/>
            <person name="Hainaut M."/>
            <person name="Harispe M.L."/>
            <person name="Henrissat B."/>
            <person name="Hilden K.S."/>
            <person name="Hope R."/>
            <person name="Hossain A."/>
            <person name="Karabika E."/>
            <person name="Karaffa L."/>
            <person name="Karanyi Z."/>
            <person name="Krasevec N."/>
            <person name="Kuo A."/>
            <person name="Kusch H."/>
            <person name="LaButti K."/>
            <person name="Lagendijk E.L."/>
            <person name="Lapidus A."/>
            <person name="Levasseur A."/>
            <person name="Lindquist E."/>
            <person name="Lipzen A."/>
            <person name="Logrieco A.F."/>
            <person name="MacCabe A."/>
            <person name="Maekelae M.R."/>
            <person name="Malavazi I."/>
            <person name="Melin P."/>
            <person name="Meyer V."/>
            <person name="Mielnichuk N."/>
            <person name="Miskei M."/>
            <person name="Molnar A.P."/>
            <person name="Mule G."/>
            <person name="Ngan C.Y."/>
            <person name="Orejas M."/>
            <person name="Orosz E."/>
            <person name="Ouedraogo J.P."/>
            <person name="Overkamp K.M."/>
            <person name="Park H.-S."/>
            <person name="Perrone G."/>
            <person name="Piumi F."/>
            <person name="Punt P.J."/>
            <person name="Ram A.F."/>
            <person name="Ramon A."/>
            <person name="Rauscher S."/>
            <person name="Record E."/>
            <person name="Riano-Pachon D.M."/>
            <person name="Robert V."/>
            <person name="Roehrig J."/>
            <person name="Ruller R."/>
            <person name="Salamov A."/>
            <person name="Salih N.S."/>
            <person name="Samson R.A."/>
            <person name="Sandor E."/>
            <person name="Sanguinetti M."/>
            <person name="Schuetze T."/>
            <person name="Sepcic K."/>
            <person name="Shelest E."/>
            <person name="Sherlock G."/>
            <person name="Sophianopoulou V."/>
            <person name="Squina F.M."/>
            <person name="Sun H."/>
            <person name="Susca A."/>
            <person name="Todd R.B."/>
            <person name="Tsang A."/>
            <person name="Unkles S.E."/>
            <person name="van de Wiele N."/>
            <person name="van Rossen-Uffink D."/>
            <person name="Oliveira J.V."/>
            <person name="Vesth T.C."/>
            <person name="Visser J."/>
            <person name="Yu J.-H."/>
            <person name="Zhou M."/>
            <person name="Andersen M.R."/>
            <person name="Archer D.B."/>
            <person name="Baker S.E."/>
            <person name="Benoit I."/>
            <person name="Brakhage A.A."/>
            <person name="Braus G.H."/>
            <person name="Fischer R."/>
            <person name="Frisvad J.C."/>
            <person name="Goldman G.H."/>
            <person name="Houbraken J."/>
            <person name="Oakley B."/>
            <person name="Pocsi I."/>
            <person name="Scazzocchio C."/>
            <person name="Seiboth B."/>
            <person name="vanKuyk P.A."/>
            <person name="Wortman J."/>
            <person name="Dyer P.S."/>
            <person name="Grigoriev I.V."/>
        </authorList>
    </citation>
    <scope>NUCLEOTIDE SEQUENCE [LARGE SCALE GENOMIC DNA]</scope>
    <source>
        <strain evidence="4">ATCC 16872 / CBS 172.66 / WB 5094</strain>
    </source>
</reference>